<dbReference type="EMBL" id="LAZR01052284">
    <property type="protein sequence ID" value="KKK83305.1"/>
    <property type="molecule type" value="Genomic_DNA"/>
</dbReference>
<protein>
    <submittedName>
        <fullName evidence="1">Uncharacterized protein</fullName>
    </submittedName>
</protein>
<reference evidence="1" key="1">
    <citation type="journal article" date="2015" name="Nature">
        <title>Complex archaea that bridge the gap between prokaryotes and eukaryotes.</title>
        <authorList>
            <person name="Spang A."/>
            <person name="Saw J.H."/>
            <person name="Jorgensen S.L."/>
            <person name="Zaremba-Niedzwiedzka K."/>
            <person name="Martijn J."/>
            <person name="Lind A.E."/>
            <person name="van Eijk R."/>
            <person name="Schleper C."/>
            <person name="Guy L."/>
            <person name="Ettema T.J."/>
        </authorList>
    </citation>
    <scope>NUCLEOTIDE SEQUENCE</scope>
</reference>
<evidence type="ECO:0000313" key="1">
    <source>
        <dbReference type="EMBL" id="KKK83305.1"/>
    </source>
</evidence>
<proteinExistence type="predicted"/>
<gene>
    <name evidence="1" type="ORF">LCGC14_2794720</name>
</gene>
<organism evidence="1">
    <name type="scientific">marine sediment metagenome</name>
    <dbReference type="NCBI Taxonomy" id="412755"/>
    <lineage>
        <taxon>unclassified sequences</taxon>
        <taxon>metagenomes</taxon>
        <taxon>ecological metagenomes</taxon>
    </lineage>
</organism>
<comment type="caution">
    <text evidence="1">The sequence shown here is derived from an EMBL/GenBank/DDBJ whole genome shotgun (WGS) entry which is preliminary data.</text>
</comment>
<sequence>MTIFSNYPYYNRNQFSAYLFGAQSLLYPRGHIIIGQQVREECKKWVYIRHNQVIISPFCIIQYGLKYINPEELSINLDLLKPDFYTIIAVHNFQVEDCNPNLDECLAGVFFACHNAGVQEEPEEYPVECRAIKVLGHIDTIKRYVYDYQ</sequence>
<dbReference type="AlphaFoldDB" id="A0A0F8ZBI8"/>
<accession>A0A0F8ZBI8</accession>
<name>A0A0F8ZBI8_9ZZZZ</name>